<evidence type="ECO:0000256" key="2">
    <source>
        <dbReference type="SAM" id="Phobius"/>
    </source>
</evidence>
<sequence length="105" mass="10982">MPLAALAVSSLVVYALYSLALALASVPAASAFSSLALNASSRSTKPDSTLSHLQIPPTHILAAAFPVVWVLLALGRWVGSSTHARRETVGNEGRKPMTVSRTTVQ</sequence>
<keyword evidence="2" id="KW-0812">Transmembrane</keyword>
<feature type="compositionally biased region" description="Basic and acidic residues" evidence="1">
    <location>
        <begin position="84"/>
        <end position="95"/>
    </location>
</feature>
<reference evidence="3" key="1">
    <citation type="submission" date="2023-03" db="EMBL/GenBank/DDBJ databases">
        <title>Massive genome expansion in bonnet fungi (Mycena s.s.) driven by repeated elements and novel gene families across ecological guilds.</title>
        <authorList>
            <consortium name="Lawrence Berkeley National Laboratory"/>
            <person name="Harder C.B."/>
            <person name="Miyauchi S."/>
            <person name="Viragh M."/>
            <person name="Kuo A."/>
            <person name="Thoen E."/>
            <person name="Andreopoulos B."/>
            <person name="Lu D."/>
            <person name="Skrede I."/>
            <person name="Drula E."/>
            <person name="Henrissat B."/>
            <person name="Morin E."/>
            <person name="Kohler A."/>
            <person name="Barry K."/>
            <person name="LaButti K."/>
            <person name="Morin E."/>
            <person name="Salamov A."/>
            <person name="Lipzen A."/>
            <person name="Mereny Z."/>
            <person name="Hegedus B."/>
            <person name="Baldrian P."/>
            <person name="Stursova M."/>
            <person name="Weitz H."/>
            <person name="Taylor A."/>
            <person name="Grigoriev I.V."/>
            <person name="Nagy L.G."/>
            <person name="Martin F."/>
            <person name="Kauserud H."/>
        </authorList>
    </citation>
    <scope>NUCLEOTIDE SEQUENCE</scope>
    <source>
        <strain evidence="3">9284</strain>
    </source>
</reference>
<dbReference type="Proteomes" id="UP001221142">
    <property type="component" value="Unassembled WGS sequence"/>
</dbReference>
<dbReference type="EMBL" id="JARKIF010000075">
    <property type="protein sequence ID" value="KAJ7605425.1"/>
    <property type="molecule type" value="Genomic_DNA"/>
</dbReference>
<evidence type="ECO:0000313" key="4">
    <source>
        <dbReference type="Proteomes" id="UP001221142"/>
    </source>
</evidence>
<keyword evidence="2" id="KW-0472">Membrane</keyword>
<keyword evidence="4" id="KW-1185">Reference proteome</keyword>
<feature type="transmembrane region" description="Helical" evidence="2">
    <location>
        <begin position="55"/>
        <end position="78"/>
    </location>
</feature>
<evidence type="ECO:0000313" key="3">
    <source>
        <dbReference type="EMBL" id="KAJ7605425.1"/>
    </source>
</evidence>
<protein>
    <submittedName>
        <fullName evidence="3">Uncharacterized protein</fullName>
    </submittedName>
</protein>
<evidence type="ECO:0000256" key="1">
    <source>
        <dbReference type="SAM" id="MobiDB-lite"/>
    </source>
</evidence>
<organism evidence="3 4">
    <name type="scientific">Roridomyces roridus</name>
    <dbReference type="NCBI Taxonomy" id="1738132"/>
    <lineage>
        <taxon>Eukaryota</taxon>
        <taxon>Fungi</taxon>
        <taxon>Dikarya</taxon>
        <taxon>Basidiomycota</taxon>
        <taxon>Agaricomycotina</taxon>
        <taxon>Agaricomycetes</taxon>
        <taxon>Agaricomycetidae</taxon>
        <taxon>Agaricales</taxon>
        <taxon>Marasmiineae</taxon>
        <taxon>Mycenaceae</taxon>
        <taxon>Roridomyces</taxon>
    </lineage>
</organism>
<feature type="region of interest" description="Disordered" evidence="1">
    <location>
        <begin position="81"/>
        <end position="105"/>
    </location>
</feature>
<comment type="caution">
    <text evidence="3">The sequence shown here is derived from an EMBL/GenBank/DDBJ whole genome shotgun (WGS) entry which is preliminary data.</text>
</comment>
<gene>
    <name evidence="3" type="ORF">FB45DRAFT_953164</name>
</gene>
<name>A0AAD7AZG7_9AGAR</name>
<accession>A0AAD7AZG7</accession>
<dbReference type="AlphaFoldDB" id="A0AAD7AZG7"/>
<keyword evidence="2" id="KW-1133">Transmembrane helix</keyword>
<proteinExistence type="predicted"/>